<proteinExistence type="predicted"/>
<sequence length="555" mass="64707">MKIILRIKHYATLLILLVSFSTFSQEKEVPETTVIFNSTDTSLKKLYDRAEKLAQQNIVYYGDRNVLIEGAEYTSVWLETQPMGGYMYAKRNLEIAKNNINIFIDNQRDDGRLPGVIYKKNEKTNPNYAQFQGLYFAMPAFEMYYLLNKDLIYLNRVYNALEKFDNYLWKTRDSDNNACLETWCVYDNGEDGSVRFNDFPKAWSFDFPPSKEAASKLSKEALKLHCKEDFYDNTIEMTVPIESMDVMSYSYSCRDVLALISKELNNGKAQFWRKKANKVQAKIKSYLWDNDKLACYDKDKNNETMPVLLHNNLRCMYLGSFDEQMANDFIRHHLMNPDEFWTPMPLPSIAANDPSFKNISGNNWSGQPQGLTYQRSIRALENYDHYAELTLIGQKFINVLKDSQKFTQQFDPFKATTNNSKDGYGPTILATLEFISRFYGVHITQDKIYWSCLDDNFEYDYTQKWNGFDYKLQTKGDTVFCSINGELIFSFSKGARVVTNLVGELIEVVGIDVEEKSFQYKKDNKYFFLLKPNSIYKMKNDKAFEESSSVGFYHN</sequence>
<evidence type="ECO:0000313" key="4">
    <source>
        <dbReference type="Proteomes" id="UP000182544"/>
    </source>
</evidence>
<organism evidence="3 4">
    <name type="scientific">Flaviramulus basaltis</name>
    <dbReference type="NCBI Taxonomy" id="369401"/>
    <lineage>
        <taxon>Bacteria</taxon>
        <taxon>Pseudomonadati</taxon>
        <taxon>Bacteroidota</taxon>
        <taxon>Flavobacteriia</taxon>
        <taxon>Flavobacteriales</taxon>
        <taxon>Flavobacteriaceae</taxon>
        <taxon>Flaviramulus</taxon>
    </lineage>
</organism>
<evidence type="ECO:0000313" key="3">
    <source>
        <dbReference type="EMBL" id="SFZ90986.1"/>
    </source>
</evidence>
<name>A0A1K2IFF6_9FLAO</name>
<feature type="domain" description="Mannosylglycerate hydrolase MGH1-like glycoside hydrolase" evidence="2">
    <location>
        <begin position="92"/>
        <end position="419"/>
    </location>
</feature>
<dbReference type="InterPro" id="IPR012341">
    <property type="entry name" value="6hp_glycosidase-like_sf"/>
</dbReference>
<dbReference type="OrthoDB" id="9781878at2"/>
<dbReference type="RefSeq" id="WP_143144259.1">
    <property type="nucleotide sequence ID" value="NZ_FPKV01000001.1"/>
</dbReference>
<dbReference type="STRING" id="369401.SAMN05428642_1011314"/>
<reference evidence="3 4" key="1">
    <citation type="submission" date="2016-10" db="EMBL/GenBank/DDBJ databases">
        <authorList>
            <person name="de Groot N.N."/>
        </authorList>
    </citation>
    <scope>NUCLEOTIDE SEQUENCE [LARGE SCALE GENOMIC DNA]</scope>
    <source>
        <strain evidence="3 4">DSM 18180</strain>
    </source>
</reference>
<evidence type="ECO:0000256" key="1">
    <source>
        <dbReference type="SAM" id="SignalP"/>
    </source>
</evidence>
<feature type="chain" id="PRO_5012995757" evidence="1">
    <location>
        <begin position="25"/>
        <end position="555"/>
    </location>
</feature>
<dbReference type="SUPFAM" id="SSF48208">
    <property type="entry name" value="Six-hairpin glycosidases"/>
    <property type="match status" value="1"/>
</dbReference>
<dbReference type="AlphaFoldDB" id="A0A1K2IFF6"/>
<keyword evidence="4" id="KW-1185">Reference proteome</keyword>
<dbReference type="GO" id="GO:0005975">
    <property type="term" value="P:carbohydrate metabolic process"/>
    <property type="evidence" value="ECO:0007669"/>
    <property type="project" value="InterPro"/>
</dbReference>
<gene>
    <name evidence="3" type="ORF">SAMN05428642_1011314</name>
</gene>
<dbReference type="InterPro" id="IPR054491">
    <property type="entry name" value="MGH1-like_GH"/>
</dbReference>
<evidence type="ECO:0000259" key="2">
    <source>
        <dbReference type="Pfam" id="PF22422"/>
    </source>
</evidence>
<keyword evidence="1" id="KW-0732">Signal</keyword>
<dbReference type="Pfam" id="PF22422">
    <property type="entry name" value="MGH1-like_GH"/>
    <property type="match status" value="1"/>
</dbReference>
<dbReference type="EMBL" id="FPKV01000001">
    <property type="protein sequence ID" value="SFZ90986.1"/>
    <property type="molecule type" value="Genomic_DNA"/>
</dbReference>
<dbReference type="Gene3D" id="1.50.10.10">
    <property type="match status" value="1"/>
</dbReference>
<protein>
    <submittedName>
        <fullName evidence="3">Trehalase</fullName>
    </submittedName>
</protein>
<dbReference type="InterPro" id="IPR008928">
    <property type="entry name" value="6-hairpin_glycosidase_sf"/>
</dbReference>
<feature type="signal peptide" evidence="1">
    <location>
        <begin position="1"/>
        <end position="24"/>
    </location>
</feature>
<dbReference type="Proteomes" id="UP000182544">
    <property type="component" value="Unassembled WGS sequence"/>
</dbReference>
<accession>A0A1K2IFF6</accession>